<dbReference type="GO" id="GO:0004177">
    <property type="term" value="F:aminopeptidase activity"/>
    <property type="evidence" value="ECO:0007669"/>
    <property type="project" value="UniProtKB-KW"/>
</dbReference>
<dbReference type="PANTHER" id="PTHR43798">
    <property type="entry name" value="MONOACYLGLYCEROL LIPASE"/>
    <property type="match status" value="1"/>
</dbReference>
<accession>G9WFV2</accession>
<dbReference type="GO" id="GO:0030313">
    <property type="term" value="C:cell envelope"/>
    <property type="evidence" value="ECO:0007669"/>
    <property type="project" value="UniProtKB-SubCell"/>
</dbReference>
<keyword evidence="8 10" id="KW-0378">Hydrolase</keyword>
<evidence type="ECO:0000256" key="9">
    <source>
        <dbReference type="ARBA" id="ARBA00029605"/>
    </source>
</evidence>
<comment type="catalytic activity">
    <reaction evidence="1 10">
        <text>Release of N-terminal proline from a peptide.</text>
        <dbReference type="EC" id="3.4.11.5"/>
    </reaction>
</comment>
<reference evidence="13 14" key="1">
    <citation type="journal article" date="2012" name="PLoS ONE">
        <title>Functional divergence in the genus oenococcus as predicted by genome sequencing of the newly-described species, Oenococcus kitaharae.</title>
        <authorList>
            <person name="Borneman A.R."/>
            <person name="McCarthy J.M."/>
            <person name="Chambers P.J."/>
            <person name="Bartowsky E.J."/>
        </authorList>
    </citation>
    <scope>NUCLEOTIDE SEQUENCE [LARGE SCALE GENOMIC DNA]</scope>
    <source>
        <strain evidence="14">DSM17330</strain>
    </source>
</reference>
<comment type="subcellular location">
    <subcellularLocation>
        <location evidence="2">Cell envelope</location>
    </subcellularLocation>
</comment>
<feature type="domain" description="AB hydrolase-1" evidence="12">
    <location>
        <begin position="30"/>
        <end position="281"/>
    </location>
</feature>
<dbReference type="SUPFAM" id="SSF53474">
    <property type="entry name" value="alpha/beta-Hydrolases"/>
    <property type="match status" value="1"/>
</dbReference>
<evidence type="ECO:0000256" key="2">
    <source>
        <dbReference type="ARBA" id="ARBA00004196"/>
    </source>
</evidence>
<name>G9WFV2_9LACO</name>
<dbReference type="OrthoDB" id="9796770at2"/>
<proteinExistence type="inferred from homology"/>
<evidence type="ECO:0000256" key="8">
    <source>
        <dbReference type="ARBA" id="ARBA00022801"/>
    </source>
</evidence>
<dbReference type="NCBIfam" id="TIGR01250">
    <property type="entry name" value="pro_imino_pep_2"/>
    <property type="match status" value="1"/>
</dbReference>
<dbReference type="InterPro" id="IPR000073">
    <property type="entry name" value="AB_hydrolase_1"/>
</dbReference>
<dbReference type="InterPro" id="IPR029058">
    <property type="entry name" value="AB_hydrolase_fold"/>
</dbReference>
<gene>
    <name evidence="13" type="ORF">OKIT_1392</name>
</gene>
<keyword evidence="6 10" id="KW-0031">Aminopeptidase</keyword>
<evidence type="ECO:0000256" key="4">
    <source>
        <dbReference type="ARBA" id="ARBA00012568"/>
    </source>
</evidence>
<dbReference type="PRINTS" id="PR00793">
    <property type="entry name" value="PROAMNOPTASE"/>
</dbReference>
<dbReference type="PATRIC" id="fig|1045004.4.peg.1367"/>
<comment type="function">
    <text evidence="10">Releases the N-terminal proline from various substrates.</text>
</comment>
<dbReference type="EC" id="3.4.11.5" evidence="4 10"/>
<dbReference type="GO" id="GO:0006508">
    <property type="term" value="P:proteolysis"/>
    <property type="evidence" value="ECO:0007669"/>
    <property type="project" value="UniProtKB-KW"/>
</dbReference>
<evidence type="ECO:0000259" key="12">
    <source>
        <dbReference type="Pfam" id="PF00561"/>
    </source>
</evidence>
<dbReference type="EMBL" id="AFVZ01000001">
    <property type="protein sequence ID" value="EHN59475.1"/>
    <property type="molecule type" value="Genomic_DNA"/>
</dbReference>
<dbReference type="HOGENOM" id="CLU_020336_15_0_9"/>
<dbReference type="eggNOG" id="COG2267">
    <property type="taxonomic scope" value="Bacteria"/>
</dbReference>
<dbReference type="Proteomes" id="UP000004959">
    <property type="component" value="Chromosome"/>
</dbReference>
<keyword evidence="7 10" id="KW-0645">Protease</keyword>
<dbReference type="RefSeq" id="WP_007746414.1">
    <property type="nucleotide sequence ID" value="NZ_CM001398.1"/>
</dbReference>
<evidence type="ECO:0000256" key="3">
    <source>
        <dbReference type="ARBA" id="ARBA00010088"/>
    </source>
</evidence>
<feature type="active site" description="Proton donor" evidence="11">
    <location>
        <position position="280"/>
    </location>
</feature>
<evidence type="ECO:0000256" key="5">
    <source>
        <dbReference type="ARBA" id="ARBA00021843"/>
    </source>
</evidence>
<comment type="caution">
    <text evidence="13">The sequence shown here is derived from an EMBL/GenBank/DDBJ whole genome shotgun (WGS) entry which is preliminary data.</text>
</comment>
<comment type="similarity">
    <text evidence="3 10">Belongs to the peptidase S33 family.</text>
</comment>
<feature type="active site" evidence="11">
    <location>
        <position position="253"/>
    </location>
</feature>
<keyword evidence="14" id="KW-1185">Reference proteome</keyword>
<dbReference type="AlphaFoldDB" id="G9WFV2"/>
<evidence type="ECO:0000256" key="1">
    <source>
        <dbReference type="ARBA" id="ARBA00001585"/>
    </source>
</evidence>
<dbReference type="Gene3D" id="3.40.50.1820">
    <property type="entry name" value="alpha/beta hydrolase"/>
    <property type="match status" value="1"/>
</dbReference>
<dbReference type="STRING" id="336988.NT96_00600"/>
<protein>
    <recommendedName>
        <fullName evidence="5 10">Proline iminopeptidase</fullName>
        <shortName evidence="10">PIP</shortName>
        <ecNumber evidence="4 10">3.4.11.5</ecNumber>
    </recommendedName>
    <alternativeName>
        <fullName evidence="9 10">Prolyl aminopeptidase</fullName>
    </alternativeName>
</protein>
<dbReference type="PANTHER" id="PTHR43798:SF33">
    <property type="entry name" value="HYDROLASE, PUTATIVE (AFU_ORTHOLOGUE AFUA_2G14860)-RELATED"/>
    <property type="match status" value="1"/>
</dbReference>
<dbReference type="InterPro" id="IPR005945">
    <property type="entry name" value="Pro_imino_pep"/>
</dbReference>
<evidence type="ECO:0000256" key="7">
    <source>
        <dbReference type="ARBA" id="ARBA00022670"/>
    </source>
</evidence>
<evidence type="ECO:0000256" key="10">
    <source>
        <dbReference type="PIRNR" id="PIRNR005539"/>
    </source>
</evidence>
<dbReference type="GO" id="GO:0016020">
    <property type="term" value="C:membrane"/>
    <property type="evidence" value="ECO:0007669"/>
    <property type="project" value="TreeGrafter"/>
</dbReference>
<dbReference type="InterPro" id="IPR050266">
    <property type="entry name" value="AB_hydrolase_sf"/>
</dbReference>
<dbReference type="PIRSF" id="PIRSF005539">
    <property type="entry name" value="Pept_S33_TRI_F1"/>
    <property type="match status" value="1"/>
</dbReference>
<organism evidence="13 14">
    <name type="scientific">Oenococcus kitaharae DSM 17330</name>
    <dbReference type="NCBI Taxonomy" id="1045004"/>
    <lineage>
        <taxon>Bacteria</taxon>
        <taxon>Bacillati</taxon>
        <taxon>Bacillota</taxon>
        <taxon>Bacilli</taxon>
        <taxon>Lactobacillales</taxon>
        <taxon>Lactobacillaceae</taxon>
        <taxon>Oenococcus</taxon>
    </lineage>
</organism>
<feature type="active site" description="Nucleophile" evidence="11">
    <location>
        <position position="114"/>
    </location>
</feature>
<dbReference type="InterPro" id="IPR002410">
    <property type="entry name" value="Peptidase_S33"/>
</dbReference>
<evidence type="ECO:0000313" key="13">
    <source>
        <dbReference type="EMBL" id="EHN59475.1"/>
    </source>
</evidence>
<evidence type="ECO:0000256" key="6">
    <source>
        <dbReference type="ARBA" id="ARBA00022438"/>
    </source>
</evidence>
<sequence>MKHRTQILHLKNGFDLWGARFGNPDAKIKILALHGGPGDDANEFIPWADQLQEFGGLDAEIYAYEQLGSFHSESPDFSKQTEVDKYLTLDRYVQEVDEVRALFGLDNFYLIGHSWGGMLTYEYMLRPDFAKHLKAGIVFSMTDNIADYVDQINQERLDMFGEQEVAYMQSIEKSGDFADQRYHKDLVALYKAHLNRDPNYNPDQGMAMMAEPVYNHFQGNNEFVVTGAMKGWDVSQRLDEINLPVLLTFGEYDTMPIASAKKSLAHLKHGRLAVTKDGGHSHAQDHPAEFFKHLGAFIREVEVDNV</sequence>
<dbReference type="Pfam" id="PF00561">
    <property type="entry name" value="Abhydrolase_1"/>
    <property type="match status" value="1"/>
</dbReference>
<evidence type="ECO:0000313" key="14">
    <source>
        <dbReference type="Proteomes" id="UP000004959"/>
    </source>
</evidence>
<evidence type="ECO:0000256" key="11">
    <source>
        <dbReference type="PIRSR" id="PIRSR005539-1"/>
    </source>
</evidence>